<dbReference type="PANTHER" id="PTHR31859">
    <property type="entry name" value="TETRATRICOPEPTIDE REPEAT PROTEIN 39 FAMILY MEMBER"/>
    <property type="match status" value="1"/>
</dbReference>
<proteinExistence type="predicted"/>
<dbReference type="OrthoDB" id="43460at2759"/>
<dbReference type="InterPro" id="IPR019412">
    <property type="entry name" value="IML2/TPR_39"/>
</dbReference>
<evidence type="ECO:0000313" key="1">
    <source>
        <dbReference type="EMBL" id="RCI02242.1"/>
    </source>
</evidence>
<accession>A0A367KK61</accession>
<sequence length="640" mass="72952">MPTGTTELRIQEITKVLKEQVCDVADKKFLPRHLDLTQSKTKDSSSTNLIEITRGEITANTLLPREQEKQNETVLQGMECFFSNQFMNAKTIFEEKADVDPLNALALSSMAFLKAVMTCSDQDYNIALEALNTTYGIALAQTDASKGPSKIMSYFSGYYNHLKNKNEISPSINNSRLPADYAPNSVLRAHVIKAECSLQIAIIHLLHESVMGYLKCGLNLKRAYNSYSYVWQEYQRMGADYLTFMDADTVSCLQFGIGSVHLILSLLPAKVMSAINSIGWKPNGELGFTLLNQCIKGRRIKSSMATIMLLVYYSTAISFAPHILSELYKKEAMKTLLETQQTHPDSIIYLYFAGLISRLKLDLPLSTQTFLCTAEFSRGEWAQVSLKNTSRFEIAINHMITGNWGPAATIFDYLFKERYGSLALCQYMQGACYEMMGERARAVILFAQVPTLITKKLGGRLSDVDAYVLNKTILFQRSGYQNLDFFVPAFEIMCLWNLLFYMSPEKLMKGLERIDQGLEAIERCIDIEHKERMQEIATQRPLPDYYHELSSLYVVKGAMLNIMGREEEATLDLNWILDHGDFIQDKWMTPFALWEVGISCWQLGFKEKSKQVWKRAVDYSQYDFEHRLAVRLTLALNQIE</sequence>
<dbReference type="AlphaFoldDB" id="A0A367KK61"/>
<protein>
    <submittedName>
        <fullName evidence="1">Tetratricopeptide repeat protein 39C</fullName>
    </submittedName>
</protein>
<dbReference type="Pfam" id="PF10300">
    <property type="entry name" value="Iml2-TPR_39"/>
    <property type="match status" value="1"/>
</dbReference>
<keyword evidence="2" id="KW-1185">Reference proteome</keyword>
<dbReference type="SUPFAM" id="SSF48452">
    <property type="entry name" value="TPR-like"/>
    <property type="match status" value="1"/>
</dbReference>
<reference evidence="1 2" key="1">
    <citation type="journal article" date="2018" name="G3 (Bethesda)">
        <title>Phylogenetic and Phylogenomic Definition of Rhizopus Species.</title>
        <authorList>
            <person name="Gryganskyi A.P."/>
            <person name="Golan J."/>
            <person name="Dolatabadi S."/>
            <person name="Mondo S."/>
            <person name="Robb S."/>
            <person name="Idnurm A."/>
            <person name="Muszewska A."/>
            <person name="Steczkiewicz K."/>
            <person name="Masonjones S."/>
            <person name="Liao H.L."/>
            <person name="Gajdeczka M.T."/>
            <person name="Anike F."/>
            <person name="Vuek A."/>
            <person name="Anishchenko I.M."/>
            <person name="Voigt K."/>
            <person name="de Hoog G.S."/>
            <person name="Smith M.E."/>
            <person name="Heitman J."/>
            <person name="Vilgalys R."/>
            <person name="Stajich J.E."/>
        </authorList>
    </citation>
    <scope>NUCLEOTIDE SEQUENCE [LARGE SCALE GENOMIC DNA]</scope>
    <source>
        <strain evidence="1 2">LSU 92-RS-03</strain>
    </source>
</reference>
<gene>
    <name evidence="1" type="primary">TTC39C_2</name>
    <name evidence="1" type="ORF">CU098_004165</name>
</gene>
<comment type="caution">
    <text evidence="1">The sequence shown here is derived from an EMBL/GenBank/DDBJ whole genome shotgun (WGS) entry which is preliminary data.</text>
</comment>
<dbReference type="InterPro" id="IPR011990">
    <property type="entry name" value="TPR-like_helical_dom_sf"/>
</dbReference>
<evidence type="ECO:0000313" key="2">
    <source>
        <dbReference type="Proteomes" id="UP000253551"/>
    </source>
</evidence>
<dbReference type="EMBL" id="PJQM01001475">
    <property type="protein sequence ID" value="RCI02242.1"/>
    <property type="molecule type" value="Genomic_DNA"/>
</dbReference>
<dbReference type="Proteomes" id="UP000253551">
    <property type="component" value="Unassembled WGS sequence"/>
</dbReference>
<name>A0A367KK61_RHIST</name>
<organism evidence="1 2">
    <name type="scientific">Rhizopus stolonifer</name>
    <name type="common">Rhizopus nigricans</name>
    <dbReference type="NCBI Taxonomy" id="4846"/>
    <lineage>
        <taxon>Eukaryota</taxon>
        <taxon>Fungi</taxon>
        <taxon>Fungi incertae sedis</taxon>
        <taxon>Mucoromycota</taxon>
        <taxon>Mucoromycotina</taxon>
        <taxon>Mucoromycetes</taxon>
        <taxon>Mucorales</taxon>
        <taxon>Mucorineae</taxon>
        <taxon>Rhizopodaceae</taxon>
        <taxon>Rhizopus</taxon>
    </lineage>
</organism>
<dbReference type="PANTHER" id="PTHR31859:SF1">
    <property type="entry name" value="TETRATRICOPEPTIDE REPEAT PROTEIN 39C"/>
    <property type="match status" value="1"/>
</dbReference>